<protein>
    <submittedName>
        <fullName evidence="1">Uncharacterized protein</fullName>
    </submittedName>
</protein>
<sequence>MSRIADLLAAPTEEPGEAVPLWTVVPDGYAALPLHDIEPTLDLAYGLITELAPAELQPSVAPVLGSLLQLLTDLSQRNAAYCGLGRHVSAADGELLTSTLVLSAHRTGGQGDPRKLLGEFVERMAGDDWEGEVDIADVNGRWILFREAVLDLPAPQLPGAPEQPEDATAPVALIEALVPNDDGSVLAAIELATPFLAHTGEFGPMVAALAIDLSFEEPAAPAPASSITAALG</sequence>
<dbReference type="EMBL" id="JBHSQJ010000014">
    <property type="protein sequence ID" value="MFC5906607.1"/>
    <property type="molecule type" value="Genomic_DNA"/>
</dbReference>
<evidence type="ECO:0000313" key="1">
    <source>
        <dbReference type="EMBL" id="MFC5906607.1"/>
    </source>
</evidence>
<dbReference type="Proteomes" id="UP001596174">
    <property type="component" value="Unassembled WGS sequence"/>
</dbReference>
<evidence type="ECO:0000313" key="2">
    <source>
        <dbReference type="Proteomes" id="UP001596174"/>
    </source>
</evidence>
<organism evidence="1 2">
    <name type="scientific">Streptacidiphilus monticola</name>
    <dbReference type="NCBI Taxonomy" id="2161674"/>
    <lineage>
        <taxon>Bacteria</taxon>
        <taxon>Bacillati</taxon>
        <taxon>Actinomycetota</taxon>
        <taxon>Actinomycetes</taxon>
        <taxon>Kitasatosporales</taxon>
        <taxon>Streptomycetaceae</taxon>
        <taxon>Streptacidiphilus</taxon>
    </lineage>
</organism>
<gene>
    <name evidence="1" type="ORF">ACFP3V_05160</name>
</gene>
<comment type="caution">
    <text evidence="1">The sequence shown here is derived from an EMBL/GenBank/DDBJ whole genome shotgun (WGS) entry which is preliminary data.</text>
</comment>
<keyword evidence="2" id="KW-1185">Reference proteome</keyword>
<proteinExistence type="predicted"/>
<dbReference type="RefSeq" id="WP_380580183.1">
    <property type="nucleotide sequence ID" value="NZ_JBHSQJ010000014.1"/>
</dbReference>
<accession>A0ABW1FZC6</accession>
<reference evidence="2" key="1">
    <citation type="journal article" date="2019" name="Int. J. Syst. Evol. Microbiol.">
        <title>The Global Catalogue of Microorganisms (GCM) 10K type strain sequencing project: providing services to taxonomists for standard genome sequencing and annotation.</title>
        <authorList>
            <consortium name="The Broad Institute Genomics Platform"/>
            <consortium name="The Broad Institute Genome Sequencing Center for Infectious Disease"/>
            <person name="Wu L."/>
            <person name="Ma J."/>
        </authorList>
    </citation>
    <scope>NUCLEOTIDE SEQUENCE [LARGE SCALE GENOMIC DNA]</scope>
    <source>
        <strain evidence="2">JCM 4816</strain>
    </source>
</reference>
<name>A0ABW1FZC6_9ACTN</name>